<keyword evidence="8" id="KW-0540">Nuclease</keyword>
<dbReference type="Pfam" id="PF04851">
    <property type="entry name" value="ResIII"/>
    <property type="match status" value="1"/>
</dbReference>
<proteinExistence type="predicted"/>
<dbReference type="InterPro" id="IPR014017">
    <property type="entry name" value="DNA_helicase_UvrD-like_C"/>
</dbReference>
<dbReference type="GO" id="GO:0000725">
    <property type="term" value="P:recombinational repair"/>
    <property type="evidence" value="ECO:0007669"/>
    <property type="project" value="TreeGrafter"/>
</dbReference>
<dbReference type="GO" id="GO:0005524">
    <property type="term" value="F:ATP binding"/>
    <property type="evidence" value="ECO:0007669"/>
    <property type="project" value="UniProtKB-KW"/>
</dbReference>
<gene>
    <name evidence="8" type="ORF">SAY89_03580</name>
</gene>
<evidence type="ECO:0000259" key="7">
    <source>
        <dbReference type="Pfam" id="PF13361"/>
    </source>
</evidence>
<dbReference type="Gene3D" id="3.40.50.300">
    <property type="entry name" value="P-loop containing nucleotide triphosphate hydrolases"/>
    <property type="match status" value="2"/>
</dbReference>
<dbReference type="InterPro" id="IPR006935">
    <property type="entry name" value="Helicase/UvrB_N"/>
</dbReference>
<keyword evidence="3" id="KW-0347">Helicase</keyword>
<feature type="domain" description="NERD" evidence="6">
    <location>
        <begin position="14"/>
        <end position="113"/>
    </location>
</feature>
<evidence type="ECO:0000259" key="6">
    <source>
        <dbReference type="Pfam" id="PF08378"/>
    </source>
</evidence>
<dbReference type="Pfam" id="PF13361">
    <property type="entry name" value="UvrD_C"/>
    <property type="match status" value="1"/>
</dbReference>
<evidence type="ECO:0000256" key="4">
    <source>
        <dbReference type="ARBA" id="ARBA00022840"/>
    </source>
</evidence>
<dbReference type="GO" id="GO:0005829">
    <property type="term" value="C:cytosol"/>
    <property type="evidence" value="ECO:0007669"/>
    <property type="project" value="TreeGrafter"/>
</dbReference>
<dbReference type="PANTHER" id="PTHR11070">
    <property type="entry name" value="UVRD / RECB / PCRA DNA HELICASE FAMILY MEMBER"/>
    <property type="match status" value="1"/>
</dbReference>
<dbReference type="Pfam" id="PF08378">
    <property type="entry name" value="NERD"/>
    <property type="match status" value="1"/>
</dbReference>
<evidence type="ECO:0000256" key="3">
    <source>
        <dbReference type="ARBA" id="ARBA00022806"/>
    </source>
</evidence>
<dbReference type="AlphaFoldDB" id="A0AAF0ZAD5"/>
<name>A0AAF0ZAD5_9CHRO</name>
<evidence type="ECO:0000256" key="1">
    <source>
        <dbReference type="ARBA" id="ARBA00022741"/>
    </source>
</evidence>
<reference evidence="8" key="1">
    <citation type="submission" date="2023-11" db="EMBL/GenBank/DDBJ databases">
        <title>Genome sequence of Cyanobacterium aponinum BCRC AL20115.</title>
        <authorList>
            <person name="Chang H.-Y."/>
            <person name="Lin K.-M."/>
            <person name="Hsueh H.-T."/>
            <person name="Chu H.-A."/>
            <person name="Kuo C.-H."/>
        </authorList>
    </citation>
    <scope>NUCLEOTIDE SEQUENCE</scope>
    <source>
        <strain evidence="8">AL20115</strain>
    </source>
</reference>
<dbReference type="SUPFAM" id="SSF52540">
    <property type="entry name" value="P-loop containing nucleoside triphosphate hydrolases"/>
    <property type="match status" value="1"/>
</dbReference>
<keyword evidence="8" id="KW-0269">Exonuclease</keyword>
<organism evidence="8">
    <name type="scientific">Cyanobacterium aponinum AL20115</name>
    <dbReference type="NCBI Taxonomy" id="3090662"/>
    <lineage>
        <taxon>Bacteria</taxon>
        <taxon>Bacillati</taxon>
        <taxon>Cyanobacteriota</taxon>
        <taxon>Cyanophyceae</taxon>
        <taxon>Oscillatoriophycideae</taxon>
        <taxon>Chroococcales</taxon>
        <taxon>Geminocystaceae</taxon>
        <taxon>Cyanobacterium</taxon>
    </lineage>
</organism>
<sequence>MAITIPSSIPPKTSQGEKRFFSLLVNKLPDDFYIWYEPRLNINSRHPDFIVLAPNFGLLVVEIKGWYPKEIISATTDKFEIETEGEDYESISNQKSPLRQAKDYLDSLLNQLQKYRILTNVSGKYQGRLAFPIGWGAIMSNITENQAKNINLTTVLPTPQVAYRNELLDWEKDDFSIDKLIKRLQSMFTVNFPFSTLTNEQINTIKGAIYPEIIIKKETAKINHVPPKFPLLSDDQISITLDYKQENLAKKIGDGHRRFLGVAGSGKTLILVARAKILINQNPQAKVLILCFNISLASYLKSILYEDVNNPQYKNIEVYNFDQWAKNILGKLPAKVEGNRDEYTAKLVLEKLDLYEDKDKWDAILIDEAHTFVPSWFRCCVKALKDSKNGDLIIVADGSQGVYKRDNFTWKELGIKAVGYRTISKKFDLDKNYRNTVEIINSAWSILREIQQNKEVLETEEITFPIIKPESALRHGNKPIIYLANTLENQEKLIIKTIKKLIDNDSINPRDIAILYRQQNGNSLSNIMSQLNQQHIPFYWVTKDSKTKSNYSYNREGIRLITCLSSLGLEFKIVLIIWLEQFDDCVNNRQGSLINIRQLYVAMTRAKDDLFLFGLDSSKFVNFITQNENFAMIN</sequence>
<feature type="domain" description="Helicase/UvrB N-terminal" evidence="5">
    <location>
        <begin position="247"/>
        <end position="374"/>
    </location>
</feature>
<dbReference type="PANTHER" id="PTHR11070:SF45">
    <property type="entry name" value="DNA 3'-5' HELICASE"/>
    <property type="match status" value="1"/>
</dbReference>
<protein>
    <submittedName>
        <fullName evidence="8">3'-5' exonuclease</fullName>
    </submittedName>
</protein>
<dbReference type="GO" id="GO:0003677">
    <property type="term" value="F:DNA binding"/>
    <property type="evidence" value="ECO:0007669"/>
    <property type="project" value="InterPro"/>
</dbReference>
<dbReference type="InterPro" id="IPR000212">
    <property type="entry name" value="DNA_helicase_UvrD/REP"/>
</dbReference>
<evidence type="ECO:0000259" key="5">
    <source>
        <dbReference type="Pfam" id="PF04851"/>
    </source>
</evidence>
<accession>A0AAF0ZAD5</accession>
<dbReference type="RefSeq" id="WP_320001871.1">
    <property type="nucleotide sequence ID" value="NZ_CP138348.1"/>
</dbReference>
<keyword evidence="2" id="KW-0378">Hydrolase</keyword>
<dbReference type="InterPro" id="IPR027417">
    <property type="entry name" value="P-loop_NTPase"/>
</dbReference>
<dbReference type="EMBL" id="CP138348">
    <property type="protein sequence ID" value="WPF89371.1"/>
    <property type="molecule type" value="Genomic_DNA"/>
</dbReference>
<keyword evidence="4" id="KW-0067">ATP-binding</keyword>
<dbReference type="GO" id="GO:0043138">
    <property type="term" value="F:3'-5' DNA helicase activity"/>
    <property type="evidence" value="ECO:0007669"/>
    <property type="project" value="TreeGrafter"/>
</dbReference>
<dbReference type="GO" id="GO:0004527">
    <property type="term" value="F:exonuclease activity"/>
    <property type="evidence" value="ECO:0007669"/>
    <property type="project" value="UniProtKB-KW"/>
</dbReference>
<dbReference type="InterPro" id="IPR011528">
    <property type="entry name" value="NERD"/>
</dbReference>
<evidence type="ECO:0000256" key="2">
    <source>
        <dbReference type="ARBA" id="ARBA00022801"/>
    </source>
</evidence>
<keyword evidence="1" id="KW-0547">Nucleotide-binding</keyword>
<feature type="domain" description="UvrD-like helicase C-terminal" evidence="7">
    <location>
        <begin position="428"/>
        <end position="542"/>
    </location>
</feature>
<evidence type="ECO:0000313" key="8">
    <source>
        <dbReference type="EMBL" id="WPF89371.1"/>
    </source>
</evidence>